<sequence length="68" mass="8124">KDANSCTVICNRICCCYEKEEENEIYYLKYIFCPVCTELDPEDDKLLVRNLLSNYLCCCCYDSFYLYL</sequence>
<organism evidence="1 2">
    <name type="scientific">Bonamia ostreae</name>
    <dbReference type="NCBI Taxonomy" id="126728"/>
    <lineage>
        <taxon>Eukaryota</taxon>
        <taxon>Sar</taxon>
        <taxon>Rhizaria</taxon>
        <taxon>Endomyxa</taxon>
        <taxon>Ascetosporea</taxon>
        <taxon>Haplosporida</taxon>
        <taxon>Bonamia</taxon>
    </lineage>
</organism>
<name>A0ABV2AMC1_9EUKA</name>
<feature type="non-terminal residue" evidence="1">
    <location>
        <position position="1"/>
    </location>
</feature>
<reference evidence="1 2" key="1">
    <citation type="journal article" date="2024" name="BMC Biol.">
        <title>Comparative genomics of Ascetosporea gives new insight into the evolutionary basis for animal parasitism in Rhizaria.</title>
        <authorList>
            <person name="Hiltunen Thoren M."/>
            <person name="Onut-Brannstrom I."/>
            <person name="Alfjorden A."/>
            <person name="Peckova H."/>
            <person name="Swords F."/>
            <person name="Hooper C."/>
            <person name="Holzer A.S."/>
            <person name="Bass D."/>
            <person name="Burki F."/>
        </authorList>
    </citation>
    <scope>NUCLEOTIDE SEQUENCE [LARGE SCALE GENOMIC DNA]</scope>
    <source>
        <strain evidence="1">20-A016</strain>
    </source>
</reference>
<dbReference type="EMBL" id="JBDODL010000678">
    <property type="protein sequence ID" value="MES1920452.1"/>
    <property type="molecule type" value="Genomic_DNA"/>
</dbReference>
<evidence type="ECO:0000313" key="1">
    <source>
        <dbReference type="EMBL" id="MES1920452.1"/>
    </source>
</evidence>
<protein>
    <submittedName>
        <fullName evidence="1">Uncharacterized protein</fullName>
    </submittedName>
</protein>
<gene>
    <name evidence="1" type="ORF">MHBO_002117</name>
</gene>
<comment type="caution">
    <text evidence="1">The sequence shown here is derived from an EMBL/GenBank/DDBJ whole genome shotgun (WGS) entry which is preliminary data.</text>
</comment>
<evidence type="ECO:0000313" key="2">
    <source>
        <dbReference type="Proteomes" id="UP001439008"/>
    </source>
</evidence>
<keyword evidence="2" id="KW-1185">Reference proteome</keyword>
<dbReference type="Proteomes" id="UP001439008">
    <property type="component" value="Unassembled WGS sequence"/>
</dbReference>
<accession>A0ABV2AMC1</accession>
<proteinExistence type="predicted"/>